<dbReference type="VEuPathDB" id="FungiDB:VP01_6558g1"/>
<name>A0A0L6UG88_9BASI</name>
<dbReference type="OrthoDB" id="2998386at2759"/>
<dbReference type="AlphaFoldDB" id="A0A0L6UG88"/>
<keyword evidence="2" id="KW-1185">Reference proteome</keyword>
<evidence type="ECO:0000313" key="1">
    <source>
        <dbReference type="EMBL" id="KNZ47277.1"/>
    </source>
</evidence>
<dbReference type="Proteomes" id="UP000037035">
    <property type="component" value="Unassembled WGS sequence"/>
</dbReference>
<dbReference type="EMBL" id="LAVV01011894">
    <property type="protein sequence ID" value="KNZ47277.1"/>
    <property type="molecule type" value="Genomic_DNA"/>
</dbReference>
<comment type="caution">
    <text evidence="1">The sequence shown here is derived from an EMBL/GenBank/DDBJ whole genome shotgun (WGS) entry which is preliminary data.</text>
</comment>
<gene>
    <name evidence="1" type="ORF">VP01_6558g1</name>
</gene>
<sequence length="327" mass="37989">VIMCFLVWLYLVCGLSQEKCRIARDHILAIIDTFTHPKDDLEIIMAKDIRTILKNLNMNPNFTSYVCCPKCYTLYPLKTQQAQCVYRTTSRAPACGQDLIKPQNLPQHGILPWVQPQTVYQPHTQYKSVYVTQDFEEWISWFLLLPHIEKSIEDWTERLPQINLLIISSFGVLALTCLDMPPHLRHQTHHLFLAGIIPGPKEPDMITMSNILKPLIDKLLVLNERVRMLTFKFPNGRKQEINELCPGKLRHGRATISQSLKWREATTINARDKIFKQYGVRWSELNQLPYWNPVKNVVLGVMHNCLIQTVPSMTTQTQMTSKMKTQH</sequence>
<evidence type="ECO:0000313" key="2">
    <source>
        <dbReference type="Proteomes" id="UP000037035"/>
    </source>
</evidence>
<reference evidence="1 2" key="1">
    <citation type="submission" date="2015-08" db="EMBL/GenBank/DDBJ databases">
        <title>Next Generation Sequencing and Analysis of the Genome of Puccinia sorghi L Schw, the Causal Agent of Maize Common Rust.</title>
        <authorList>
            <person name="Rochi L."/>
            <person name="Burguener G."/>
            <person name="Darino M."/>
            <person name="Turjanski A."/>
            <person name="Kreff E."/>
            <person name="Dieguez M.J."/>
            <person name="Sacco F."/>
        </authorList>
    </citation>
    <scope>NUCLEOTIDE SEQUENCE [LARGE SCALE GENOMIC DNA]</scope>
    <source>
        <strain evidence="1 2">RO10H11247</strain>
    </source>
</reference>
<proteinExistence type="predicted"/>
<feature type="non-terminal residue" evidence="1">
    <location>
        <position position="1"/>
    </location>
</feature>
<accession>A0A0L6UG88</accession>
<protein>
    <submittedName>
        <fullName evidence="1">Uncharacterized protein</fullName>
    </submittedName>
</protein>
<organism evidence="1 2">
    <name type="scientific">Puccinia sorghi</name>
    <dbReference type="NCBI Taxonomy" id="27349"/>
    <lineage>
        <taxon>Eukaryota</taxon>
        <taxon>Fungi</taxon>
        <taxon>Dikarya</taxon>
        <taxon>Basidiomycota</taxon>
        <taxon>Pucciniomycotina</taxon>
        <taxon>Pucciniomycetes</taxon>
        <taxon>Pucciniales</taxon>
        <taxon>Pucciniaceae</taxon>
        <taxon>Puccinia</taxon>
    </lineage>
</organism>
<dbReference type="STRING" id="27349.A0A0L6UG88"/>